<name>B9CZ49_CAMRE</name>
<sequence length="40" mass="4692">MRTQKTINLTNLKDLSNFSKREILKLHPTTGVKQRLLLQI</sequence>
<organism evidence="1 2">
    <name type="scientific">Campylobacter rectus RM3267</name>
    <dbReference type="NCBI Taxonomy" id="553218"/>
    <lineage>
        <taxon>Bacteria</taxon>
        <taxon>Pseudomonadati</taxon>
        <taxon>Campylobacterota</taxon>
        <taxon>Epsilonproteobacteria</taxon>
        <taxon>Campylobacterales</taxon>
        <taxon>Campylobacteraceae</taxon>
        <taxon>Campylobacter</taxon>
    </lineage>
</organism>
<reference evidence="1 2" key="1">
    <citation type="submission" date="2008-08" db="EMBL/GenBank/DDBJ databases">
        <authorList>
            <person name="Madupu R."/>
            <person name="Durkin A.S."/>
            <person name="Torralba M."/>
            <person name="Methe B."/>
            <person name="Sutton G.G."/>
            <person name="Strausberg R.L."/>
            <person name="Nelson K.E."/>
        </authorList>
    </citation>
    <scope>NUCLEOTIDE SEQUENCE [LARGE SCALE GENOMIC DNA]</scope>
    <source>
        <strain evidence="1 2">RM3267</strain>
    </source>
</reference>
<comment type="caution">
    <text evidence="1">The sequence shown here is derived from an EMBL/GenBank/DDBJ whole genome shotgun (WGS) entry which is preliminary data.</text>
</comment>
<accession>B9CZ49</accession>
<gene>
    <name evidence="1" type="ORF">CAMRE0001_1628</name>
</gene>
<evidence type="ECO:0000313" key="2">
    <source>
        <dbReference type="Proteomes" id="UP000003082"/>
    </source>
</evidence>
<dbReference type="AlphaFoldDB" id="B9CZ49"/>
<protein>
    <submittedName>
        <fullName evidence="1">Uncharacterized protein</fullName>
    </submittedName>
</protein>
<evidence type="ECO:0000313" key="1">
    <source>
        <dbReference type="EMBL" id="EEF14898.1"/>
    </source>
</evidence>
<keyword evidence="2" id="KW-1185">Reference proteome</keyword>
<dbReference type="Proteomes" id="UP000003082">
    <property type="component" value="Unassembled WGS sequence"/>
</dbReference>
<dbReference type="EMBL" id="ACFU01000003">
    <property type="protein sequence ID" value="EEF14898.1"/>
    <property type="molecule type" value="Genomic_DNA"/>
</dbReference>
<proteinExistence type="predicted"/>